<keyword evidence="2" id="KW-1185">Reference proteome</keyword>
<protein>
    <submittedName>
        <fullName evidence="1">Uncharacterized protein</fullName>
    </submittedName>
</protein>
<evidence type="ECO:0000313" key="1">
    <source>
        <dbReference type="EMBL" id="KTR41072.1"/>
    </source>
</evidence>
<dbReference type="EMBL" id="LDRB01000022">
    <property type="protein sequence ID" value="KTR41072.1"/>
    <property type="molecule type" value="Genomic_DNA"/>
</dbReference>
<evidence type="ECO:0000313" key="2">
    <source>
        <dbReference type="Proteomes" id="UP000078335"/>
    </source>
</evidence>
<name>A0ABR5S7P0_9MICO</name>
<gene>
    <name evidence="1" type="ORF">NS263_05920</name>
</gene>
<proteinExistence type="predicted"/>
<comment type="caution">
    <text evidence="1">The sequence shown here is derived from an EMBL/GenBank/DDBJ whole genome shotgun (WGS) entry which is preliminary data.</text>
</comment>
<sequence length="186" mass="19789">MRDVTNGPWSGAATTIIEGSPFPWLPVVDSDEWQAAAVTLFRQLGEVATNRAPEPERTAAELRAAVRQVDPGARLVASLALEDHWPQQILVEAGAPDPDAETAVLVGAGTPDPFGPVDVSEEDGTVVAVRRDLLDDASAIVSVSAVRRSPGLDVRVTWRSTALALVDPMRSELVDLASSVHLEEQP</sequence>
<accession>A0ABR5S7P0</accession>
<reference evidence="1 2" key="1">
    <citation type="journal article" date="2016" name="Front. Microbiol.">
        <title>Genomic Resource of Rice Seed Associated Bacteria.</title>
        <authorList>
            <person name="Midha S."/>
            <person name="Bansal K."/>
            <person name="Sharma S."/>
            <person name="Kumar N."/>
            <person name="Patil P.P."/>
            <person name="Chaudhry V."/>
            <person name="Patil P.B."/>
        </authorList>
    </citation>
    <scope>NUCLEOTIDE SEQUENCE [LARGE SCALE GENOMIC DNA]</scope>
    <source>
        <strain evidence="1 2">NS263</strain>
    </source>
</reference>
<dbReference type="Proteomes" id="UP000078335">
    <property type="component" value="Unassembled WGS sequence"/>
</dbReference>
<organism evidence="1 2">
    <name type="scientific">Curtobacterium oceanosedimentum</name>
    <dbReference type="NCBI Taxonomy" id="465820"/>
    <lineage>
        <taxon>Bacteria</taxon>
        <taxon>Bacillati</taxon>
        <taxon>Actinomycetota</taxon>
        <taxon>Actinomycetes</taxon>
        <taxon>Micrococcales</taxon>
        <taxon>Microbacteriaceae</taxon>
        <taxon>Curtobacterium</taxon>
    </lineage>
</organism>